<name>B9XKD4_PEDPL</name>
<dbReference type="Proteomes" id="UP000003688">
    <property type="component" value="Unassembled WGS sequence"/>
</dbReference>
<dbReference type="AlphaFoldDB" id="B9XKD4"/>
<protein>
    <submittedName>
        <fullName evidence="1">Uncharacterized protein</fullName>
    </submittedName>
</protein>
<accession>B9XKD4</accession>
<evidence type="ECO:0000313" key="1">
    <source>
        <dbReference type="EMBL" id="EEF59772.1"/>
    </source>
</evidence>
<gene>
    <name evidence="1" type="ORF">Cflav_PD2593</name>
</gene>
<sequence length="57" mass="6268">MVRINRERIGARGQGQIGTPRARAMGIIGQVQRLPVQIAPQGGGSLFNETLVWQREV</sequence>
<evidence type="ECO:0000313" key="2">
    <source>
        <dbReference type="Proteomes" id="UP000003688"/>
    </source>
</evidence>
<dbReference type="EMBL" id="ABOX02000024">
    <property type="protein sequence ID" value="EEF59772.1"/>
    <property type="molecule type" value="Genomic_DNA"/>
</dbReference>
<organism evidence="1 2">
    <name type="scientific">Pedosphaera parvula (strain Ellin514)</name>
    <dbReference type="NCBI Taxonomy" id="320771"/>
    <lineage>
        <taxon>Bacteria</taxon>
        <taxon>Pseudomonadati</taxon>
        <taxon>Verrucomicrobiota</taxon>
        <taxon>Pedosphaerae</taxon>
        <taxon>Pedosphaerales</taxon>
        <taxon>Pedosphaeraceae</taxon>
        <taxon>Pedosphaera</taxon>
    </lineage>
</organism>
<comment type="caution">
    <text evidence="1">The sequence shown here is derived from an EMBL/GenBank/DDBJ whole genome shotgun (WGS) entry which is preliminary data.</text>
</comment>
<reference evidence="1 2" key="1">
    <citation type="journal article" date="2011" name="J. Bacteriol.">
        <title>Genome sequence of 'Pedosphaera parvula' Ellin514, an aerobic Verrucomicrobial isolate from pasture soil.</title>
        <authorList>
            <person name="Kant R."/>
            <person name="van Passel M.W."/>
            <person name="Sangwan P."/>
            <person name="Palva A."/>
            <person name="Lucas S."/>
            <person name="Copeland A."/>
            <person name="Lapidus A."/>
            <person name="Glavina Del Rio T."/>
            <person name="Dalin E."/>
            <person name="Tice H."/>
            <person name="Bruce D."/>
            <person name="Goodwin L."/>
            <person name="Pitluck S."/>
            <person name="Chertkov O."/>
            <person name="Larimer F.W."/>
            <person name="Land M.L."/>
            <person name="Hauser L."/>
            <person name="Brettin T.S."/>
            <person name="Detter J.C."/>
            <person name="Han S."/>
            <person name="de Vos W.M."/>
            <person name="Janssen P.H."/>
            <person name="Smidt H."/>
        </authorList>
    </citation>
    <scope>NUCLEOTIDE SEQUENCE [LARGE SCALE GENOMIC DNA]</scope>
    <source>
        <strain evidence="1 2">Ellin514</strain>
    </source>
</reference>
<keyword evidence="2" id="KW-1185">Reference proteome</keyword>
<proteinExistence type="predicted"/>